<feature type="non-terminal residue" evidence="1">
    <location>
        <position position="208"/>
    </location>
</feature>
<dbReference type="GO" id="GO:0003682">
    <property type="term" value="F:chromatin binding"/>
    <property type="evidence" value="ECO:0007669"/>
    <property type="project" value="TreeGrafter"/>
</dbReference>
<dbReference type="GO" id="GO:0140588">
    <property type="term" value="P:chromatin looping"/>
    <property type="evidence" value="ECO:0007669"/>
    <property type="project" value="InterPro"/>
</dbReference>
<dbReference type="InterPro" id="IPR033031">
    <property type="entry name" value="Scc2/Nipped-B"/>
</dbReference>
<dbReference type="GO" id="GO:0061775">
    <property type="term" value="F:cohesin loader activity"/>
    <property type="evidence" value="ECO:0007669"/>
    <property type="project" value="InterPro"/>
</dbReference>
<dbReference type="PANTHER" id="PTHR21704">
    <property type="entry name" value="NIPPED-B-LIKE PROTEIN DELANGIN SCC2-RELATED"/>
    <property type="match status" value="1"/>
</dbReference>
<dbReference type="GO" id="GO:0048703">
    <property type="term" value="P:embryonic viscerocranium morphogenesis"/>
    <property type="evidence" value="ECO:0007669"/>
    <property type="project" value="TreeGrafter"/>
</dbReference>
<dbReference type="GO" id="GO:0003007">
    <property type="term" value="P:heart morphogenesis"/>
    <property type="evidence" value="ECO:0007669"/>
    <property type="project" value="TreeGrafter"/>
</dbReference>
<organism evidence="1 2">
    <name type="scientific">Leptosomus discolor</name>
    <name type="common">Madagascar cuckoo roller</name>
    <name type="synonym">Cuculus discolor</name>
    <dbReference type="NCBI Taxonomy" id="188344"/>
    <lineage>
        <taxon>Eukaryota</taxon>
        <taxon>Metazoa</taxon>
        <taxon>Chordata</taxon>
        <taxon>Craniata</taxon>
        <taxon>Vertebrata</taxon>
        <taxon>Euteleostomi</taxon>
        <taxon>Archelosauria</taxon>
        <taxon>Archosauria</taxon>
        <taxon>Dinosauria</taxon>
        <taxon>Saurischia</taxon>
        <taxon>Theropoda</taxon>
        <taxon>Coelurosauria</taxon>
        <taxon>Aves</taxon>
        <taxon>Neognathae</taxon>
        <taxon>Neoaves</taxon>
        <taxon>Telluraves</taxon>
        <taxon>Coraciimorphae</taxon>
        <taxon>Coraciiformes</taxon>
        <taxon>Leptosomidae</taxon>
        <taxon>Leptosomus</taxon>
    </lineage>
</organism>
<dbReference type="GO" id="GO:0007420">
    <property type="term" value="P:brain development"/>
    <property type="evidence" value="ECO:0007669"/>
    <property type="project" value="TreeGrafter"/>
</dbReference>
<dbReference type="PANTHER" id="PTHR21704:SF18">
    <property type="entry name" value="NIPPED-B-LIKE PROTEIN"/>
    <property type="match status" value="1"/>
</dbReference>
<dbReference type="EMBL" id="KK678531">
    <property type="protein sequence ID" value="KFQ10955.1"/>
    <property type="molecule type" value="Genomic_DNA"/>
</dbReference>
<dbReference type="GO" id="GO:0010468">
    <property type="term" value="P:regulation of gene expression"/>
    <property type="evidence" value="ECO:0007669"/>
    <property type="project" value="InterPro"/>
</dbReference>
<dbReference type="GO" id="GO:0048565">
    <property type="term" value="P:digestive tract development"/>
    <property type="evidence" value="ECO:0007669"/>
    <property type="project" value="TreeGrafter"/>
</dbReference>
<dbReference type="Proteomes" id="UP000053001">
    <property type="component" value="Unassembled WGS sequence"/>
</dbReference>
<dbReference type="AlphaFoldDB" id="A0A091PTG3"/>
<keyword evidence="2" id="KW-1185">Reference proteome</keyword>
<accession>A0A091PTG3</accession>
<dbReference type="GO" id="GO:0071169">
    <property type="term" value="P:establishment of protein localization to chromatin"/>
    <property type="evidence" value="ECO:0007669"/>
    <property type="project" value="TreeGrafter"/>
</dbReference>
<reference evidence="1 2" key="1">
    <citation type="submission" date="2014-04" db="EMBL/GenBank/DDBJ databases">
        <title>Genome evolution of avian class.</title>
        <authorList>
            <person name="Zhang G."/>
            <person name="Li C."/>
        </authorList>
    </citation>
    <scope>NUCLEOTIDE SEQUENCE [LARGE SCALE GENOMIC DNA]</scope>
    <source>
        <strain evidence="1">BGI_N330</strain>
    </source>
</reference>
<dbReference type="GO" id="GO:0090694">
    <property type="term" value="C:Scc2-Scc4 cohesin loading complex"/>
    <property type="evidence" value="ECO:0007669"/>
    <property type="project" value="TreeGrafter"/>
</dbReference>
<evidence type="ECO:0000313" key="1">
    <source>
        <dbReference type="EMBL" id="KFQ10955.1"/>
    </source>
</evidence>
<dbReference type="PhylomeDB" id="A0A091PTG3"/>
<name>A0A091PTG3_LEPDC</name>
<feature type="non-terminal residue" evidence="1">
    <location>
        <position position="1"/>
    </location>
</feature>
<sequence>LNELGSESAKIKAMGIMDKLSTDKIVKVLNILEKNIQDGSKLSTLLNHVSFKLHHFTTLCRIEFLHLMTKSADACLTAINIMTSPNMPKAVYIEDVIERVIQYTKFHLQNTLYPQYDPVYRVDPHGGGVLSSKAKRAKCSTHKQRVIVMLYNKVCDIVSSLSELLEIQLLTDTTILQVSSMGITPFFVENVSELQLCAIKLVTAVSTF</sequence>
<dbReference type="GO" id="GO:1990414">
    <property type="term" value="P:replication-born double-strand break repair via sister chromatid exchange"/>
    <property type="evidence" value="ECO:0007669"/>
    <property type="project" value="TreeGrafter"/>
</dbReference>
<proteinExistence type="predicted"/>
<dbReference type="GO" id="GO:0034087">
    <property type="term" value="P:establishment of mitotic sister chromatid cohesion"/>
    <property type="evidence" value="ECO:0007669"/>
    <property type="project" value="TreeGrafter"/>
</dbReference>
<protein>
    <submittedName>
        <fullName evidence="1">Nipped-B-like</fullName>
    </submittedName>
</protein>
<gene>
    <name evidence="1" type="ORF">N330_09691</name>
</gene>
<evidence type="ECO:0000313" key="2">
    <source>
        <dbReference type="Proteomes" id="UP000053001"/>
    </source>
</evidence>